<dbReference type="CDD" id="cd18095">
    <property type="entry name" value="SpoU-like_rRNA-MTase"/>
    <property type="match status" value="1"/>
</dbReference>
<reference evidence="6 7" key="1">
    <citation type="submission" date="2018-08" db="EMBL/GenBank/DDBJ databases">
        <title>A genome reference for cultivated species of the human gut microbiota.</title>
        <authorList>
            <person name="Zou Y."/>
            <person name="Xue W."/>
            <person name="Luo G."/>
        </authorList>
    </citation>
    <scope>NUCLEOTIDE SEQUENCE [LARGE SCALE GENOMIC DNA]</scope>
    <source>
        <strain evidence="6 7">AF22-21</strain>
    </source>
</reference>
<dbReference type="OrthoDB" id="9785673at2"/>
<sequence length="266" mass="29585">MITANSNPKVKMLNKLNKDSRLRRERDVFIVEGIRMFREIPVDSVDEIYMSESAYAEYCDEDDLQELYNAAEVTVMSDSVFAGVSQTKTPQGCMAVVRCFHYEMTDIARSTDTETYLILDTIQDPGNMGTIFRSAEAAGITGVIIGPGSCDPYNPKVVRSTMGAIFRVPFVQSDDLIYTIDALKRKGVLIYGAHLDGEELYDTEFPDKIAFLIGNEGNGLSKAVSDTADRLLRIPMEGKVESLNAAISATLLSYEAMRQRRSARQN</sequence>
<evidence type="ECO:0000259" key="5">
    <source>
        <dbReference type="Pfam" id="PF22435"/>
    </source>
</evidence>
<comment type="similarity">
    <text evidence="1">Belongs to the class IV-like SAM-binding methyltransferase superfamily. RNA methyltransferase TrmH family.</text>
</comment>
<dbReference type="InterPro" id="IPR029028">
    <property type="entry name" value="Alpha/beta_knot_MTases"/>
</dbReference>
<keyword evidence="2 6" id="KW-0489">Methyltransferase</keyword>
<name>A0A412IQU3_9FIRM</name>
<dbReference type="PANTHER" id="PTHR43191:SF2">
    <property type="entry name" value="RRNA METHYLTRANSFERASE 3, MITOCHONDRIAL"/>
    <property type="match status" value="1"/>
</dbReference>
<dbReference type="PANTHER" id="PTHR43191">
    <property type="entry name" value="RRNA METHYLTRANSFERASE 3"/>
    <property type="match status" value="1"/>
</dbReference>
<dbReference type="AlphaFoldDB" id="A0A412IQU3"/>
<dbReference type="EMBL" id="QRVK01000023">
    <property type="protein sequence ID" value="RGS40955.1"/>
    <property type="molecule type" value="Genomic_DNA"/>
</dbReference>
<dbReference type="SUPFAM" id="SSF75217">
    <property type="entry name" value="alpha/beta knot"/>
    <property type="match status" value="1"/>
</dbReference>
<feature type="domain" description="tRNA/rRNA methyltransferase SpoU type" evidence="4">
    <location>
        <begin position="115"/>
        <end position="254"/>
    </location>
</feature>
<evidence type="ECO:0000313" key="7">
    <source>
        <dbReference type="Proteomes" id="UP000283295"/>
    </source>
</evidence>
<evidence type="ECO:0000259" key="4">
    <source>
        <dbReference type="Pfam" id="PF00588"/>
    </source>
</evidence>
<gene>
    <name evidence="6" type="ORF">DWX94_09430</name>
</gene>
<dbReference type="InterPro" id="IPR053888">
    <property type="entry name" value="MRM3-like_sub_bind"/>
</dbReference>
<dbReference type="Gene3D" id="3.30.1330.30">
    <property type="match status" value="1"/>
</dbReference>
<dbReference type="InterPro" id="IPR029064">
    <property type="entry name" value="Ribosomal_eL30-like_sf"/>
</dbReference>
<comment type="caution">
    <text evidence="6">The sequence shown here is derived from an EMBL/GenBank/DDBJ whole genome shotgun (WGS) entry which is preliminary data.</text>
</comment>
<dbReference type="Pfam" id="PF22435">
    <property type="entry name" value="MRM3-like_sub_bind"/>
    <property type="match status" value="1"/>
</dbReference>
<dbReference type="Pfam" id="PF00588">
    <property type="entry name" value="SpoU_methylase"/>
    <property type="match status" value="1"/>
</dbReference>
<protein>
    <submittedName>
        <fullName evidence="6">RNA methyltransferase</fullName>
    </submittedName>
</protein>
<proteinExistence type="inferred from homology"/>
<evidence type="ECO:0000256" key="1">
    <source>
        <dbReference type="ARBA" id="ARBA00007228"/>
    </source>
</evidence>
<organism evidence="6 7">
    <name type="scientific">Coprococcus eutactus</name>
    <dbReference type="NCBI Taxonomy" id="33043"/>
    <lineage>
        <taxon>Bacteria</taxon>
        <taxon>Bacillati</taxon>
        <taxon>Bacillota</taxon>
        <taxon>Clostridia</taxon>
        <taxon>Lachnospirales</taxon>
        <taxon>Lachnospiraceae</taxon>
        <taxon>Coprococcus</taxon>
    </lineage>
</organism>
<dbReference type="GO" id="GO:0008173">
    <property type="term" value="F:RNA methyltransferase activity"/>
    <property type="evidence" value="ECO:0007669"/>
    <property type="project" value="InterPro"/>
</dbReference>
<evidence type="ECO:0000313" key="6">
    <source>
        <dbReference type="EMBL" id="RGS40955.1"/>
    </source>
</evidence>
<dbReference type="Gene3D" id="3.40.1280.10">
    <property type="match status" value="1"/>
</dbReference>
<evidence type="ECO:0000256" key="3">
    <source>
        <dbReference type="ARBA" id="ARBA00022679"/>
    </source>
</evidence>
<keyword evidence="3 6" id="KW-0808">Transferase</keyword>
<dbReference type="InterPro" id="IPR029026">
    <property type="entry name" value="tRNA_m1G_MTases_N"/>
</dbReference>
<dbReference type="InterPro" id="IPR001537">
    <property type="entry name" value="SpoU_MeTrfase"/>
</dbReference>
<feature type="domain" description="MRM3-like substrate binding" evidence="5">
    <location>
        <begin position="7"/>
        <end position="95"/>
    </location>
</feature>
<dbReference type="GO" id="GO:0003723">
    <property type="term" value="F:RNA binding"/>
    <property type="evidence" value="ECO:0007669"/>
    <property type="project" value="InterPro"/>
</dbReference>
<evidence type="ECO:0000256" key="2">
    <source>
        <dbReference type="ARBA" id="ARBA00022603"/>
    </source>
</evidence>
<dbReference type="Proteomes" id="UP000283295">
    <property type="component" value="Unassembled WGS sequence"/>
</dbReference>
<dbReference type="SUPFAM" id="SSF55315">
    <property type="entry name" value="L30e-like"/>
    <property type="match status" value="1"/>
</dbReference>
<accession>A0A412IQU3</accession>
<dbReference type="InterPro" id="IPR051259">
    <property type="entry name" value="rRNA_Methyltransferase"/>
</dbReference>
<dbReference type="GO" id="GO:0006396">
    <property type="term" value="P:RNA processing"/>
    <property type="evidence" value="ECO:0007669"/>
    <property type="project" value="InterPro"/>
</dbReference>
<dbReference type="GO" id="GO:0032259">
    <property type="term" value="P:methylation"/>
    <property type="evidence" value="ECO:0007669"/>
    <property type="project" value="UniProtKB-KW"/>
</dbReference>